<dbReference type="Gene3D" id="2.140.10.30">
    <property type="entry name" value="Dipeptidylpeptidase IV, N-terminal domain"/>
    <property type="match status" value="1"/>
</dbReference>
<dbReference type="InterPro" id="IPR029058">
    <property type="entry name" value="AB_hydrolase_fold"/>
</dbReference>
<evidence type="ECO:0000313" key="3">
    <source>
        <dbReference type="EMBL" id="VDD86655.1"/>
    </source>
</evidence>
<dbReference type="AlphaFoldDB" id="A0A0N4UX45"/>
<dbReference type="GO" id="GO:0006508">
    <property type="term" value="P:proteolysis"/>
    <property type="evidence" value="ECO:0007669"/>
    <property type="project" value="InterPro"/>
</dbReference>
<dbReference type="GO" id="GO:0008236">
    <property type="term" value="F:serine-type peptidase activity"/>
    <property type="evidence" value="ECO:0007669"/>
    <property type="project" value="InterPro"/>
</dbReference>
<protein>
    <submittedName>
        <fullName evidence="5">Dipeptidyl peptidase 9</fullName>
    </submittedName>
</protein>
<dbReference type="Proteomes" id="UP000274131">
    <property type="component" value="Unassembled WGS sequence"/>
</dbReference>
<dbReference type="STRING" id="51028.A0A0N4UX45"/>
<sequence length="798" mass="90493">MPPRVDRFVVPEKSWNELIRHAQYWKTFARYGLNTSLHHFRLFTDDLGFDRLLVLGGTGQCFEQTIFTAPLARDPDPYPTQLVLSPYCLERSFHKGPTPAELAALCERQRTSIAVGISSYKLHQPSHSLLYCDSSHLFLLKKNVFYQVGEDVDGCPLNAEICPCDPNLVAFVANRNVYIDCFGKIIYHTSAEKGVTNGCSSYIMQEELSRFTGLWWSPGEEKSLLYEQVDERDVCEIQFSRPGQPPSSPMRYPLAGTSNAVSYLRMISVKGTETNFQVGYFIFYMLIVALITDYGITENLHQLFPWYEYLARVGWLPDGSAVWALLLSRLQDQYVLILLPKGLFAEKKSEAVGKVIVLVERRTRGWYDVKVWLYADCTSEIRLRRAFLEESQIDRYSYLKVTSLNETIITWGDWCIFKAAGLHVDPTRNHVYFISNKNHPTESNLCVTSYKHECEAKILTEAGLSYREERTDLEVEMDENIGFVCWESSLALPPRCSFYRIMHIAGEQLPRAVQQHIIQLPSSSLLNEQAVLSQKTDYPIILEYDSTNSGRKHYGLLLRPMNYTAGTSYPVVQVVYGGPGVQMVRNCWSGWTSYLKFTSLGYAVVMVDGRGSSNRGFSFESPIAKRLGTVEIDDQVEGLKKIASISGDLLDLDRVAVMGWSYGGYLALLALAKYPHVYRAAAVGGAVTCWQLYDTAYTERYLGLPADPTYKNASVLSYINQLPDEENRLLIVHGLMDENVHFSHTEKLIEALIAARKPYRLQIFPSERHGVRSAEANDFHDAITLSFFQKALSEAPCS</sequence>
<dbReference type="EMBL" id="UXUI01007267">
    <property type="protein sequence ID" value="VDD86655.1"/>
    <property type="molecule type" value="Genomic_DNA"/>
</dbReference>
<organism evidence="5">
    <name type="scientific">Enterobius vermicularis</name>
    <name type="common">Human pinworm</name>
    <dbReference type="NCBI Taxonomy" id="51028"/>
    <lineage>
        <taxon>Eukaryota</taxon>
        <taxon>Metazoa</taxon>
        <taxon>Ecdysozoa</taxon>
        <taxon>Nematoda</taxon>
        <taxon>Chromadorea</taxon>
        <taxon>Rhabditida</taxon>
        <taxon>Spirurina</taxon>
        <taxon>Oxyuridomorpha</taxon>
        <taxon>Oxyuroidea</taxon>
        <taxon>Oxyuridae</taxon>
        <taxon>Enterobius</taxon>
    </lineage>
</organism>
<reference evidence="5" key="1">
    <citation type="submission" date="2017-02" db="UniProtKB">
        <authorList>
            <consortium name="WormBaseParasite"/>
        </authorList>
    </citation>
    <scope>IDENTIFICATION</scope>
</reference>
<evidence type="ECO:0000313" key="5">
    <source>
        <dbReference type="WBParaSite" id="EVEC_0000209001-mRNA-1"/>
    </source>
</evidence>
<dbReference type="OrthoDB" id="16520at2759"/>
<dbReference type="Pfam" id="PF00326">
    <property type="entry name" value="Peptidase_S9"/>
    <property type="match status" value="1"/>
</dbReference>
<feature type="domain" description="Dipeptidylpeptidase IV N-terminal" evidence="2">
    <location>
        <begin position="153"/>
        <end position="461"/>
    </location>
</feature>
<dbReference type="InterPro" id="IPR050278">
    <property type="entry name" value="Serine_Prot_S9B/DPPIV"/>
</dbReference>
<name>A0A0N4UX45_ENTVE</name>
<evidence type="ECO:0000313" key="4">
    <source>
        <dbReference type="Proteomes" id="UP000274131"/>
    </source>
</evidence>
<dbReference type="PANTHER" id="PTHR11731">
    <property type="entry name" value="PROTEASE FAMILY S9B,C DIPEPTIDYL-PEPTIDASE IV-RELATED"/>
    <property type="match status" value="1"/>
</dbReference>
<feature type="domain" description="Peptidase S9 prolyl oligopeptidase catalytic" evidence="1">
    <location>
        <begin position="597"/>
        <end position="793"/>
    </location>
</feature>
<dbReference type="WBParaSite" id="EVEC_0000209001-mRNA-1">
    <property type="protein sequence ID" value="EVEC_0000209001-mRNA-1"/>
    <property type="gene ID" value="EVEC_0000209001"/>
</dbReference>
<evidence type="ECO:0000259" key="2">
    <source>
        <dbReference type="Pfam" id="PF00930"/>
    </source>
</evidence>
<evidence type="ECO:0000259" key="1">
    <source>
        <dbReference type="Pfam" id="PF00326"/>
    </source>
</evidence>
<dbReference type="PANTHER" id="PTHR11731:SF193">
    <property type="entry name" value="DIPEPTIDYL PEPTIDASE 9"/>
    <property type="match status" value="1"/>
</dbReference>
<accession>A0A0N4UX45</accession>
<dbReference type="SUPFAM" id="SSF82171">
    <property type="entry name" value="DPP6 N-terminal domain-like"/>
    <property type="match status" value="1"/>
</dbReference>
<proteinExistence type="predicted"/>
<dbReference type="SUPFAM" id="SSF53474">
    <property type="entry name" value="alpha/beta-Hydrolases"/>
    <property type="match status" value="1"/>
</dbReference>
<gene>
    <name evidence="3" type="ORF">EVEC_LOCUS1798</name>
</gene>
<reference evidence="3 4" key="2">
    <citation type="submission" date="2018-10" db="EMBL/GenBank/DDBJ databases">
        <authorList>
            <consortium name="Pathogen Informatics"/>
        </authorList>
    </citation>
    <scope>NUCLEOTIDE SEQUENCE [LARGE SCALE GENOMIC DNA]</scope>
</reference>
<dbReference type="InterPro" id="IPR001375">
    <property type="entry name" value="Peptidase_S9_cat"/>
</dbReference>
<keyword evidence="4" id="KW-1185">Reference proteome</keyword>
<dbReference type="Gene3D" id="3.40.50.1820">
    <property type="entry name" value="alpha/beta hydrolase"/>
    <property type="match status" value="1"/>
</dbReference>
<dbReference type="InterPro" id="IPR002469">
    <property type="entry name" value="Peptidase_S9B_N"/>
</dbReference>
<dbReference type="GO" id="GO:0008239">
    <property type="term" value="F:dipeptidyl-peptidase activity"/>
    <property type="evidence" value="ECO:0007669"/>
    <property type="project" value="TreeGrafter"/>
</dbReference>
<dbReference type="Pfam" id="PF00930">
    <property type="entry name" value="DPPIV_N"/>
    <property type="match status" value="1"/>
</dbReference>